<sequence>MGKIKGLKRHLLQSPATVGDEMSKPQRLFCRGGRWTFRAYVPEELRPIIGKREIWKSLGTISHREAVRLSHIESVKADTLFAEARAKLTGVDTGIGHDEPAGVSDADLQQLARSYLYSLERQTPPVPFSQEEREARRDAADDQAAAIAQGIDDAGLQSLAKAAAQERRLRLIDGRDILRATEALQRALLEHYARDADGAELKEERVRETPRSPAFKEPSRQLP</sequence>
<name>A0ABW6ZE57_9HYPH</name>
<accession>A0ABW6ZE57</accession>
<dbReference type="InterPro" id="IPR046668">
    <property type="entry name" value="DUF6538"/>
</dbReference>
<dbReference type="EMBL" id="JBAFUR010000001">
    <property type="protein sequence ID" value="MFG1251265.1"/>
    <property type="molecule type" value="Genomic_DNA"/>
</dbReference>
<evidence type="ECO:0000259" key="2">
    <source>
        <dbReference type="Pfam" id="PF20172"/>
    </source>
</evidence>
<feature type="domain" description="DUF6538" evidence="2">
    <location>
        <begin position="28"/>
        <end position="85"/>
    </location>
</feature>
<feature type="region of interest" description="Disordered" evidence="1">
    <location>
        <begin position="194"/>
        <end position="223"/>
    </location>
</feature>
<feature type="region of interest" description="Disordered" evidence="1">
    <location>
        <begin position="123"/>
        <end position="142"/>
    </location>
</feature>
<feature type="compositionally biased region" description="Basic and acidic residues" evidence="1">
    <location>
        <begin position="130"/>
        <end position="140"/>
    </location>
</feature>
<organism evidence="3 4">
    <name type="scientific">Xanthobacter aminoxidans</name>
    <dbReference type="NCBI Taxonomy" id="186280"/>
    <lineage>
        <taxon>Bacteria</taxon>
        <taxon>Pseudomonadati</taxon>
        <taxon>Pseudomonadota</taxon>
        <taxon>Alphaproteobacteria</taxon>
        <taxon>Hyphomicrobiales</taxon>
        <taxon>Xanthobacteraceae</taxon>
        <taxon>Xanthobacter</taxon>
    </lineage>
</organism>
<dbReference type="RefSeq" id="WP_394013819.1">
    <property type="nucleotide sequence ID" value="NZ_JBAFUR010000001.1"/>
</dbReference>
<protein>
    <submittedName>
        <fullName evidence="3">DUF6538 domain-containing protein</fullName>
    </submittedName>
</protein>
<comment type="caution">
    <text evidence="3">The sequence shown here is derived from an EMBL/GenBank/DDBJ whole genome shotgun (WGS) entry which is preliminary data.</text>
</comment>
<dbReference type="Proteomes" id="UP001604043">
    <property type="component" value="Unassembled WGS sequence"/>
</dbReference>
<evidence type="ECO:0000313" key="3">
    <source>
        <dbReference type="EMBL" id="MFG1251265.1"/>
    </source>
</evidence>
<evidence type="ECO:0000256" key="1">
    <source>
        <dbReference type="SAM" id="MobiDB-lite"/>
    </source>
</evidence>
<reference evidence="3 4" key="1">
    <citation type="submission" date="2024-02" db="EMBL/GenBank/DDBJ databases">
        <title>Expansion and revision of Xanthobacter and proposal of Roseixanthobacter gen. nov.</title>
        <authorList>
            <person name="Soltysiak M.P.M."/>
            <person name="Jalihal A."/>
            <person name="Ory A."/>
            <person name="Chrisophersen C."/>
            <person name="Lee A.D."/>
            <person name="Boulton J."/>
            <person name="Springer M."/>
        </authorList>
    </citation>
    <scope>NUCLEOTIDE SEQUENCE [LARGE SCALE GENOMIC DNA]</scope>
    <source>
        <strain evidence="3 4">CB5</strain>
    </source>
</reference>
<proteinExistence type="predicted"/>
<dbReference type="Pfam" id="PF20172">
    <property type="entry name" value="DUF6538"/>
    <property type="match status" value="1"/>
</dbReference>
<keyword evidence="4" id="KW-1185">Reference proteome</keyword>
<evidence type="ECO:0000313" key="4">
    <source>
        <dbReference type="Proteomes" id="UP001604043"/>
    </source>
</evidence>
<gene>
    <name evidence="3" type="ORF">V5F30_03565</name>
</gene>
<feature type="compositionally biased region" description="Basic and acidic residues" evidence="1">
    <location>
        <begin position="194"/>
        <end position="210"/>
    </location>
</feature>